<dbReference type="Proteomes" id="UP001500618">
    <property type="component" value="Unassembled WGS sequence"/>
</dbReference>
<feature type="transmembrane region" description="Helical" evidence="1">
    <location>
        <begin position="34"/>
        <end position="52"/>
    </location>
</feature>
<dbReference type="RefSeq" id="WP_344311514.1">
    <property type="nucleotide sequence ID" value="NZ_BAAANY010000012.1"/>
</dbReference>
<dbReference type="EMBL" id="BAAANY010000012">
    <property type="protein sequence ID" value="GAA1684513.1"/>
    <property type="molecule type" value="Genomic_DNA"/>
</dbReference>
<protein>
    <recommendedName>
        <fullName evidence="4">DUF2207 domain-containing protein</fullName>
    </recommendedName>
</protein>
<keyword evidence="1" id="KW-0472">Membrane</keyword>
<keyword evidence="1" id="KW-1133">Transmembrane helix</keyword>
<evidence type="ECO:0000313" key="3">
    <source>
        <dbReference type="Proteomes" id="UP001500618"/>
    </source>
</evidence>
<organism evidence="2 3">
    <name type="scientific">Fodinicola feengrottensis</name>
    <dbReference type="NCBI Taxonomy" id="435914"/>
    <lineage>
        <taxon>Bacteria</taxon>
        <taxon>Bacillati</taxon>
        <taxon>Actinomycetota</taxon>
        <taxon>Actinomycetes</taxon>
        <taxon>Mycobacteriales</taxon>
        <taxon>Fodinicola</taxon>
    </lineage>
</organism>
<evidence type="ECO:0000256" key="1">
    <source>
        <dbReference type="SAM" id="Phobius"/>
    </source>
</evidence>
<feature type="transmembrane region" description="Helical" evidence="1">
    <location>
        <begin position="7"/>
        <end position="28"/>
    </location>
</feature>
<name>A0ABP4T9L8_9ACTN</name>
<reference evidence="3" key="1">
    <citation type="journal article" date="2019" name="Int. J. Syst. Evol. Microbiol.">
        <title>The Global Catalogue of Microorganisms (GCM) 10K type strain sequencing project: providing services to taxonomists for standard genome sequencing and annotation.</title>
        <authorList>
            <consortium name="The Broad Institute Genomics Platform"/>
            <consortium name="The Broad Institute Genome Sequencing Center for Infectious Disease"/>
            <person name="Wu L."/>
            <person name="Ma J."/>
        </authorList>
    </citation>
    <scope>NUCLEOTIDE SEQUENCE [LARGE SCALE GENOMIC DNA]</scope>
    <source>
        <strain evidence="3">JCM 14718</strain>
    </source>
</reference>
<evidence type="ECO:0008006" key="4">
    <source>
        <dbReference type="Google" id="ProtNLM"/>
    </source>
</evidence>
<comment type="caution">
    <text evidence="2">The sequence shown here is derived from an EMBL/GenBank/DDBJ whole genome shotgun (WGS) entry which is preliminary data.</text>
</comment>
<evidence type="ECO:0000313" key="2">
    <source>
        <dbReference type="EMBL" id="GAA1684513.1"/>
    </source>
</evidence>
<gene>
    <name evidence="2" type="ORF">GCM10009765_37370</name>
</gene>
<proteinExistence type="predicted"/>
<keyword evidence="3" id="KW-1185">Reference proteome</keyword>
<sequence length="166" mass="17663">MNRRAKRVAVSVLSAVAGVALMVVAWGFAGQSGVLLAGVVIAGILIAVVAARQGVTRIRPARAAAAASVAQRRRVSVGRLVTVASWSGGSQRDWDTGVRPTLLKLLDVLLSERFQTDHLSRPDLARTLLGDQLWPLVDPARGICEDRSVLGPERAALTRIITKLEA</sequence>
<accession>A0ABP4T9L8</accession>
<keyword evidence="1" id="KW-0812">Transmembrane</keyword>